<evidence type="ECO:0000256" key="7">
    <source>
        <dbReference type="ARBA" id="ARBA00022840"/>
    </source>
</evidence>
<organism evidence="14 15">
    <name type="scientific">Armadillidium nasatum</name>
    <dbReference type="NCBI Taxonomy" id="96803"/>
    <lineage>
        <taxon>Eukaryota</taxon>
        <taxon>Metazoa</taxon>
        <taxon>Ecdysozoa</taxon>
        <taxon>Arthropoda</taxon>
        <taxon>Crustacea</taxon>
        <taxon>Multicrustacea</taxon>
        <taxon>Malacostraca</taxon>
        <taxon>Eumalacostraca</taxon>
        <taxon>Peracarida</taxon>
        <taxon>Isopoda</taxon>
        <taxon>Oniscidea</taxon>
        <taxon>Crinocheta</taxon>
        <taxon>Armadillidiidae</taxon>
        <taxon>Armadillidium</taxon>
    </lineage>
</organism>
<proteinExistence type="inferred from homology"/>
<dbReference type="AlphaFoldDB" id="A0A5N5TFN9"/>
<keyword evidence="6 14" id="KW-0418">Kinase</keyword>
<comment type="similarity">
    <text evidence="2">Belongs to the FGGY kinase family.</text>
</comment>
<protein>
    <recommendedName>
        <fullName evidence="11">Sedoheptulokinase</fullName>
        <ecNumber evidence="10">2.7.1.14</ecNumber>
    </recommendedName>
    <alternativeName>
        <fullName evidence="12">Carbohydrate kinase-like protein</fullName>
    </alternativeName>
</protein>
<dbReference type="GO" id="GO:0046496">
    <property type="term" value="P:nicotinamide nucleotide metabolic process"/>
    <property type="evidence" value="ECO:0007669"/>
    <property type="project" value="UniProtKB-ARBA"/>
</dbReference>
<evidence type="ECO:0000256" key="4">
    <source>
        <dbReference type="ARBA" id="ARBA00022679"/>
    </source>
</evidence>
<dbReference type="OrthoDB" id="10264182at2759"/>
<dbReference type="GO" id="GO:1901701">
    <property type="term" value="P:cellular response to oxygen-containing compound"/>
    <property type="evidence" value="ECO:0007669"/>
    <property type="project" value="UniProtKB-ARBA"/>
</dbReference>
<dbReference type="GO" id="GO:0006091">
    <property type="term" value="P:generation of precursor metabolites and energy"/>
    <property type="evidence" value="ECO:0007669"/>
    <property type="project" value="UniProtKB-ARBA"/>
</dbReference>
<dbReference type="Proteomes" id="UP000326759">
    <property type="component" value="Unassembled WGS sequence"/>
</dbReference>
<name>A0A5N5TFN9_9CRUS</name>
<feature type="domain" description="Carbohydrate kinase FGGY N-terminal" evidence="13">
    <location>
        <begin position="5"/>
        <end position="254"/>
    </location>
</feature>
<comment type="subcellular location">
    <subcellularLocation>
        <location evidence="1">Cytoplasm</location>
    </subcellularLocation>
</comment>
<accession>A0A5N5TFN9</accession>
<dbReference type="EC" id="2.7.1.14" evidence="10"/>
<evidence type="ECO:0000313" key="15">
    <source>
        <dbReference type="Proteomes" id="UP000326759"/>
    </source>
</evidence>
<dbReference type="FunFam" id="3.30.420.40:FF:000111">
    <property type="entry name" value="Sedoheptulokinase"/>
    <property type="match status" value="1"/>
</dbReference>
<comment type="function">
    <text evidence="9">Acts as a modulator of macrophage activation through control of glucose metabolism.</text>
</comment>
<dbReference type="PANTHER" id="PTHR10196:SF67">
    <property type="entry name" value="SEDOHEPTULOKINASE"/>
    <property type="match status" value="1"/>
</dbReference>
<dbReference type="GO" id="GO:0005524">
    <property type="term" value="F:ATP binding"/>
    <property type="evidence" value="ECO:0007669"/>
    <property type="project" value="UniProtKB-KW"/>
</dbReference>
<dbReference type="InterPro" id="IPR043129">
    <property type="entry name" value="ATPase_NBD"/>
</dbReference>
<dbReference type="GO" id="GO:0005829">
    <property type="term" value="C:cytosol"/>
    <property type="evidence" value="ECO:0007669"/>
    <property type="project" value="TreeGrafter"/>
</dbReference>
<evidence type="ECO:0000256" key="10">
    <source>
        <dbReference type="ARBA" id="ARBA00066341"/>
    </source>
</evidence>
<evidence type="ECO:0000256" key="5">
    <source>
        <dbReference type="ARBA" id="ARBA00022741"/>
    </source>
</evidence>
<dbReference type="Pfam" id="PF00370">
    <property type="entry name" value="FGGY_N"/>
    <property type="match status" value="1"/>
</dbReference>
<dbReference type="GO" id="GO:0050277">
    <property type="term" value="F:sedoheptulokinase activity"/>
    <property type="evidence" value="ECO:0007669"/>
    <property type="project" value="UniProtKB-EC"/>
</dbReference>
<reference evidence="14 15" key="1">
    <citation type="journal article" date="2019" name="PLoS Biol.">
        <title>Sex chromosomes control vertical transmission of feminizing Wolbachia symbionts in an isopod.</title>
        <authorList>
            <person name="Becking T."/>
            <person name="Chebbi M.A."/>
            <person name="Giraud I."/>
            <person name="Moumen B."/>
            <person name="Laverre T."/>
            <person name="Caubet Y."/>
            <person name="Peccoud J."/>
            <person name="Gilbert C."/>
            <person name="Cordaux R."/>
        </authorList>
    </citation>
    <scope>NUCLEOTIDE SEQUENCE [LARGE SCALE GENOMIC DNA]</scope>
    <source>
        <strain evidence="14">ANa2</strain>
        <tissue evidence="14">Whole body excluding digestive tract and cuticle</tissue>
    </source>
</reference>
<dbReference type="EMBL" id="SEYY01001222">
    <property type="protein sequence ID" value="KAB7505466.1"/>
    <property type="molecule type" value="Genomic_DNA"/>
</dbReference>
<keyword evidence="4" id="KW-0808">Transferase</keyword>
<dbReference type="GO" id="GO:0071396">
    <property type="term" value="P:cellular response to lipid"/>
    <property type="evidence" value="ECO:0007669"/>
    <property type="project" value="UniProtKB-ARBA"/>
</dbReference>
<dbReference type="InterPro" id="IPR018484">
    <property type="entry name" value="FGGY_N"/>
</dbReference>
<evidence type="ECO:0000256" key="11">
    <source>
        <dbReference type="ARBA" id="ARBA00069425"/>
    </source>
</evidence>
<dbReference type="GO" id="GO:0006163">
    <property type="term" value="P:purine nucleotide metabolic process"/>
    <property type="evidence" value="ECO:0007669"/>
    <property type="project" value="UniProtKB-ARBA"/>
</dbReference>
<evidence type="ECO:0000256" key="1">
    <source>
        <dbReference type="ARBA" id="ARBA00004496"/>
    </source>
</evidence>
<evidence type="ECO:0000259" key="13">
    <source>
        <dbReference type="Pfam" id="PF00370"/>
    </source>
</evidence>
<evidence type="ECO:0000256" key="3">
    <source>
        <dbReference type="ARBA" id="ARBA00022490"/>
    </source>
</evidence>
<dbReference type="GO" id="GO:0006071">
    <property type="term" value="P:glycerol metabolic process"/>
    <property type="evidence" value="ECO:0007669"/>
    <property type="project" value="TreeGrafter"/>
</dbReference>
<evidence type="ECO:0000256" key="12">
    <source>
        <dbReference type="ARBA" id="ARBA00076706"/>
    </source>
</evidence>
<evidence type="ECO:0000256" key="8">
    <source>
        <dbReference type="ARBA" id="ARBA00052736"/>
    </source>
</evidence>
<comment type="catalytic activity">
    <reaction evidence="8">
        <text>sedoheptulose + ATP = D-sedoheptulose 7-phosphate + ADP + H(+)</text>
        <dbReference type="Rhea" id="RHEA:23844"/>
        <dbReference type="ChEBI" id="CHEBI:15378"/>
        <dbReference type="ChEBI" id="CHEBI:16802"/>
        <dbReference type="ChEBI" id="CHEBI:30616"/>
        <dbReference type="ChEBI" id="CHEBI:57483"/>
        <dbReference type="ChEBI" id="CHEBI:456216"/>
        <dbReference type="EC" id="2.7.1.14"/>
    </reaction>
</comment>
<keyword evidence="15" id="KW-1185">Reference proteome</keyword>
<gene>
    <name evidence="14" type="primary">SHPK</name>
    <name evidence="14" type="ORF">Anas_01745</name>
</gene>
<evidence type="ECO:0000313" key="14">
    <source>
        <dbReference type="EMBL" id="KAB7505466.1"/>
    </source>
</evidence>
<evidence type="ECO:0000256" key="2">
    <source>
        <dbReference type="ARBA" id="ARBA00009156"/>
    </source>
</evidence>
<dbReference type="GO" id="GO:0009617">
    <property type="term" value="P:response to bacterium"/>
    <property type="evidence" value="ECO:0007669"/>
    <property type="project" value="UniProtKB-ARBA"/>
</dbReference>
<keyword evidence="5" id="KW-0547">Nucleotide-binding</keyword>
<keyword evidence="3" id="KW-0963">Cytoplasm</keyword>
<dbReference type="SUPFAM" id="SSF53067">
    <property type="entry name" value="Actin-like ATPase domain"/>
    <property type="match status" value="2"/>
</dbReference>
<dbReference type="Gene3D" id="3.30.420.40">
    <property type="match status" value="2"/>
</dbReference>
<dbReference type="CDD" id="cd07777">
    <property type="entry name" value="ASKHA_NBD_FGGY_SHK"/>
    <property type="match status" value="1"/>
</dbReference>
<dbReference type="FunFam" id="3.30.420.40:FF:000132">
    <property type="entry name" value="Sedoheptulokinase"/>
    <property type="match status" value="1"/>
</dbReference>
<comment type="caution">
    <text evidence="14">The sequence shown here is derived from an EMBL/GenBank/DDBJ whole genome shotgun (WGS) entry which is preliminary data.</text>
</comment>
<sequence>MTNKYILGIDIGTTSVKVCVLDPSSNEVIASHKKDTCSDVPSELGSEGNKQDVPRILSACQMCVSRLPRDQLRKIYRIGICGQMHGCMLWKQGSAWERKVDSERYEIKEVSNVYTWQDSRCSTEFLDQLPTPSSHLALASGYGCATLIWFAKNKPEMFDEFDRAGTIHDFFVSIICGLDKPTMSVQNAAAWGYFNTEKEEWNTEQLEEAGLPLRYLPNVVSSGKFAGKLESSWYGIPKDTPVLASLGDLQCSVLPSLNAETDAVINISTSAQICFKLSSDFKPPSQPSPTPNPVDYFPYFDGSYLAVAASLNGGNALAAFVRTLQQWVLELGFQVPQSKIWERTLSLGSSDQSDSNLEVEPTLFGERHSPERSACASNINIGNISLGKVMKALCRGVIKNLHRRLMKFTLSLYTFNMMPRSLLVENGVNRIIGGGSALVRNKILQREVEEQYQLPLTLDARGNAAYGAALAAKNAVIN</sequence>
<dbReference type="PANTHER" id="PTHR10196">
    <property type="entry name" value="SUGAR KINASE"/>
    <property type="match status" value="1"/>
</dbReference>
<keyword evidence="7" id="KW-0067">ATP-binding</keyword>
<dbReference type="GO" id="GO:1901135">
    <property type="term" value="P:carbohydrate derivative metabolic process"/>
    <property type="evidence" value="ECO:0007669"/>
    <property type="project" value="UniProtKB-ARBA"/>
</dbReference>
<evidence type="ECO:0000256" key="6">
    <source>
        <dbReference type="ARBA" id="ARBA00022777"/>
    </source>
</evidence>
<evidence type="ECO:0000256" key="9">
    <source>
        <dbReference type="ARBA" id="ARBA00057196"/>
    </source>
</evidence>